<dbReference type="InterPro" id="IPR036179">
    <property type="entry name" value="Ig-like_dom_sf"/>
</dbReference>
<dbReference type="PANTHER" id="PTHR45080:SF8">
    <property type="entry name" value="IG-LIKE DOMAIN-CONTAINING PROTEIN"/>
    <property type="match status" value="1"/>
</dbReference>
<dbReference type="PANTHER" id="PTHR45080">
    <property type="entry name" value="CONTACTIN 5"/>
    <property type="match status" value="1"/>
</dbReference>
<keyword evidence="3" id="KW-1133">Transmembrane helix</keyword>
<evidence type="ECO:0000313" key="5">
    <source>
        <dbReference type="EMBL" id="CAC5399958.1"/>
    </source>
</evidence>
<keyword evidence="1" id="KW-0732">Signal</keyword>
<feature type="transmembrane region" description="Helical" evidence="3">
    <location>
        <begin position="226"/>
        <end position="248"/>
    </location>
</feature>
<dbReference type="InterPro" id="IPR003598">
    <property type="entry name" value="Ig_sub2"/>
</dbReference>
<reference evidence="5 6" key="1">
    <citation type="submission" date="2020-06" db="EMBL/GenBank/DDBJ databases">
        <authorList>
            <person name="Li R."/>
            <person name="Bekaert M."/>
        </authorList>
    </citation>
    <scope>NUCLEOTIDE SEQUENCE [LARGE SCALE GENOMIC DNA]</scope>
    <source>
        <strain evidence="6">wild</strain>
    </source>
</reference>
<evidence type="ECO:0000259" key="4">
    <source>
        <dbReference type="PROSITE" id="PS50835"/>
    </source>
</evidence>
<proteinExistence type="predicted"/>
<gene>
    <name evidence="5" type="ORF">MCOR_34180</name>
</gene>
<evidence type="ECO:0000313" key="6">
    <source>
        <dbReference type="Proteomes" id="UP000507470"/>
    </source>
</evidence>
<dbReference type="GO" id="GO:0008046">
    <property type="term" value="F:axon guidance receptor activity"/>
    <property type="evidence" value="ECO:0007669"/>
    <property type="project" value="TreeGrafter"/>
</dbReference>
<dbReference type="OrthoDB" id="6158624at2759"/>
<dbReference type="Pfam" id="PF13927">
    <property type="entry name" value="Ig_3"/>
    <property type="match status" value="1"/>
</dbReference>
<dbReference type="SUPFAM" id="SSF48726">
    <property type="entry name" value="Immunoglobulin"/>
    <property type="match status" value="1"/>
</dbReference>
<protein>
    <recommendedName>
        <fullName evidence="4">Ig-like domain-containing protein</fullName>
    </recommendedName>
</protein>
<name>A0A6J8CTR9_MYTCO</name>
<evidence type="ECO:0000256" key="2">
    <source>
        <dbReference type="ARBA" id="ARBA00023157"/>
    </source>
</evidence>
<dbReference type="GO" id="GO:0007156">
    <property type="term" value="P:homophilic cell adhesion via plasma membrane adhesion molecules"/>
    <property type="evidence" value="ECO:0007669"/>
    <property type="project" value="TreeGrafter"/>
</dbReference>
<feature type="domain" description="Ig-like" evidence="4">
    <location>
        <begin position="141"/>
        <end position="221"/>
    </location>
</feature>
<dbReference type="EMBL" id="CACVKT020006142">
    <property type="protein sequence ID" value="CAC5399958.1"/>
    <property type="molecule type" value="Genomic_DNA"/>
</dbReference>
<dbReference type="InterPro" id="IPR003599">
    <property type="entry name" value="Ig_sub"/>
</dbReference>
<dbReference type="AlphaFoldDB" id="A0A6J8CTR9"/>
<keyword evidence="2" id="KW-1015">Disulfide bond</keyword>
<dbReference type="SMART" id="SM00409">
    <property type="entry name" value="IG"/>
    <property type="match status" value="1"/>
</dbReference>
<dbReference type="GO" id="GO:0005886">
    <property type="term" value="C:plasma membrane"/>
    <property type="evidence" value="ECO:0007669"/>
    <property type="project" value="TreeGrafter"/>
</dbReference>
<dbReference type="Gene3D" id="2.60.40.10">
    <property type="entry name" value="Immunoglobulins"/>
    <property type="match status" value="1"/>
</dbReference>
<keyword evidence="3" id="KW-0472">Membrane</keyword>
<dbReference type="InterPro" id="IPR013783">
    <property type="entry name" value="Ig-like_fold"/>
</dbReference>
<dbReference type="GO" id="GO:0050808">
    <property type="term" value="P:synapse organization"/>
    <property type="evidence" value="ECO:0007669"/>
    <property type="project" value="TreeGrafter"/>
</dbReference>
<accession>A0A6J8CTR9</accession>
<organism evidence="5 6">
    <name type="scientific">Mytilus coruscus</name>
    <name type="common">Sea mussel</name>
    <dbReference type="NCBI Taxonomy" id="42192"/>
    <lineage>
        <taxon>Eukaryota</taxon>
        <taxon>Metazoa</taxon>
        <taxon>Spiralia</taxon>
        <taxon>Lophotrochozoa</taxon>
        <taxon>Mollusca</taxon>
        <taxon>Bivalvia</taxon>
        <taxon>Autobranchia</taxon>
        <taxon>Pteriomorphia</taxon>
        <taxon>Mytilida</taxon>
        <taxon>Mytiloidea</taxon>
        <taxon>Mytilidae</taxon>
        <taxon>Mytilinae</taxon>
        <taxon>Mytilus</taxon>
    </lineage>
</organism>
<dbReference type="PROSITE" id="PS50835">
    <property type="entry name" value="IG_LIKE"/>
    <property type="match status" value="1"/>
</dbReference>
<keyword evidence="6" id="KW-1185">Reference proteome</keyword>
<keyword evidence="3" id="KW-0812">Transmembrane</keyword>
<dbReference type="SMART" id="SM00408">
    <property type="entry name" value="IGc2"/>
    <property type="match status" value="1"/>
</dbReference>
<dbReference type="Proteomes" id="UP000507470">
    <property type="component" value="Unassembled WGS sequence"/>
</dbReference>
<sequence>MRAQPKAGFISGREIHISESVAGLIGQNDTEIQCTFILEEGDAISSVSILAENLTDNQFQPIAAFVQDQIVFLLPFGKILFEHYTVEKTEKELLLVFDDLRCKHGRQYRCSLTVFPKQSVYTTELCSAIMVISAQVKVKDPVITVYPDELMYEIGELIKLQCKASGDPAPTYTWIKDSISNETLTSNNTFVIQEANISDSGLYTCLVNNSINDIVYSAEGSKYIEIVLITVTSSSIMLIVATGCIIICHLKNSQGNKYLDTVRPQNQTLAKPDILAYEYASASFEGLEESRVTLEASNTFKHQIEKYKNDKHSAAISASVSDKETMIKSKTGDIRESLENHYASPVPEIYDKLDDRRHKPNIAEKFDTIVELKHLSEDKCVIDENSTDHLEQQSAFSD</sequence>
<dbReference type="InterPro" id="IPR007110">
    <property type="entry name" value="Ig-like_dom"/>
</dbReference>
<evidence type="ECO:0000256" key="3">
    <source>
        <dbReference type="SAM" id="Phobius"/>
    </source>
</evidence>
<dbReference type="GO" id="GO:0043025">
    <property type="term" value="C:neuronal cell body"/>
    <property type="evidence" value="ECO:0007669"/>
    <property type="project" value="TreeGrafter"/>
</dbReference>
<evidence type="ECO:0000256" key="1">
    <source>
        <dbReference type="ARBA" id="ARBA00022729"/>
    </source>
</evidence>
<dbReference type="GO" id="GO:0030424">
    <property type="term" value="C:axon"/>
    <property type="evidence" value="ECO:0007669"/>
    <property type="project" value="TreeGrafter"/>
</dbReference>
<dbReference type="InterPro" id="IPR050958">
    <property type="entry name" value="Cell_Adh-Cytoskel_Orgn"/>
</dbReference>